<proteinExistence type="predicted"/>
<protein>
    <submittedName>
        <fullName evidence="2">Uncharacterized protein</fullName>
    </submittedName>
</protein>
<dbReference type="Proteomes" id="UP000230251">
    <property type="component" value="Unassembled WGS sequence"/>
</dbReference>
<dbReference type="AlphaFoldDB" id="A0A2M8EPY9"/>
<keyword evidence="1" id="KW-1133">Transmembrane helix</keyword>
<gene>
    <name evidence="2" type="ORF">CO057_01155</name>
</gene>
<keyword evidence="1" id="KW-0812">Transmembrane</keyword>
<keyword evidence="1" id="KW-0472">Membrane</keyword>
<evidence type="ECO:0000256" key="1">
    <source>
        <dbReference type="SAM" id="Phobius"/>
    </source>
</evidence>
<name>A0A2M8EPY9_9BACT</name>
<dbReference type="EMBL" id="PFSI01000019">
    <property type="protein sequence ID" value="PJC24761.1"/>
    <property type="molecule type" value="Genomic_DNA"/>
</dbReference>
<feature type="transmembrane region" description="Helical" evidence="1">
    <location>
        <begin position="46"/>
        <end position="68"/>
    </location>
</feature>
<accession>A0A2M8EPY9</accession>
<evidence type="ECO:0000313" key="2">
    <source>
        <dbReference type="EMBL" id="PJC24761.1"/>
    </source>
</evidence>
<reference evidence="3" key="1">
    <citation type="submission" date="2017-09" db="EMBL/GenBank/DDBJ databases">
        <title>Depth-based differentiation of microbial function through sediment-hosted aquifers and enrichment of novel symbionts in the deep terrestrial subsurface.</title>
        <authorList>
            <person name="Probst A.J."/>
            <person name="Ladd B."/>
            <person name="Jarett J.K."/>
            <person name="Geller-Mcgrath D.E."/>
            <person name="Sieber C.M.K."/>
            <person name="Emerson J.B."/>
            <person name="Anantharaman K."/>
            <person name="Thomas B.C."/>
            <person name="Malmstrom R."/>
            <person name="Stieglmeier M."/>
            <person name="Klingl A."/>
            <person name="Woyke T."/>
            <person name="Ryan C.M."/>
            <person name="Banfield J.F."/>
        </authorList>
    </citation>
    <scope>NUCLEOTIDE SEQUENCE [LARGE SCALE GENOMIC DNA]</scope>
</reference>
<sequence>MWFWRIVIGLLVIALGLSMVWKTDFYLRALGMVSWAERNLGGGGTRLFYKLLGILIIFVGMMITTNLFDKFMTWLVGGLFG</sequence>
<evidence type="ECO:0000313" key="3">
    <source>
        <dbReference type="Proteomes" id="UP000230251"/>
    </source>
</evidence>
<comment type="caution">
    <text evidence="2">The sequence shown here is derived from an EMBL/GenBank/DDBJ whole genome shotgun (WGS) entry which is preliminary data.</text>
</comment>
<organism evidence="2 3">
    <name type="scientific">Candidatus Uhrbacteria bacterium CG_4_9_14_0_2_um_filter_41_50</name>
    <dbReference type="NCBI Taxonomy" id="1975031"/>
    <lineage>
        <taxon>Bacteria</taxon>
        <taxon>Candidatus Uhriibacteriota</taxon>
    </lineage>
</organism>